<dbReference type="PANTHER" id="PTHR34296:SF2">
    <property type="entry name" value="ABC TRANSPORTER GUANOSINE-BINDING PROTEIN NUPN"/>
    <property type="match status" value="1"/>
</dbReference>
<evidence type="ECO:0000259" key="8">
    <source>
        <dbReference type="Pfam" id="PF02608"/>
    </source>
</evidence>
<feature type="chain" id="PRO_5041686595" evidence="7">
    <location>
        <begin position="20"/>
        <end position="376"/>
    </location>
</feature>
<dbReference type="PROSITE" id="PS51257">
    <property type="entry name" value="PROKAR_LIPOPROTEIN"/>
    <property type="match status" value="1"/>
</dbReference>
<dbReference type="GO" id="GO:0005886">
    <property type="term" value="C:plasma membrane"/>
    <property type="evidence" value="ECO:0007669"/>
    <property type="project" value="UniProtKB-SubCell"/>
</dbReference>
<keyword evidence="3" id="KW-1003">Cell membrane</keyword>
<keyword evidence="10" id="KW-1185">Reference proteome</keyword>
<proteinExistence type="inferred from homology"/>
<comment type="similarity">
    <text evidence="2">Belongs to the BMP lipoprotein family.</text>
</comment>
<keyword evidence="6" id="KW-0449">Lipoprotein</keyword>
<dbReference type="InterPro" id="IPR028082">
    <property type="entry name" value="Peripla_BP_I"/>
</dbReference>
<comment type="subcellular location">
    <subcellularLocation>
        <location evidence="1">Cell membrane</location>
        <topology evidence="1">Lipid-anchor</topology>
    </subcellularLocation>
</comment>
<dbReference type="RefSeq" id="WP_275845193.1">
    <property type="nucleotide sequence ID" value="NZ_CP135996.1"/>
</dbReference>
<sequence length="376" mass="38930">MKKLLAAVLAGTMAVTMGACGGAGTTSSTAAGSGSAAADSTASSQADAAGTASNTTSVDGKGYKIRMVTDTGGVNDQSFNQSSWEGLQNLQKATGADVNYIESKQESDYATNLDKAADDDAKLIWGIGFAMAESIGNAAKQNPDINYAIVDNAYDAKTMPSNVAGVMFRAQEPSFVVGYIAGKTTKTNKVGFVGGITSNIIDQFEYGYKAGVAYAAKELNKKITVDAQYAESFSDSSKGKAIANSMFSSGCDIVFHAAGGVGVGVIAAAKDAGKYAIGVDRDQAYLAPKNVLTSALKLVHAAVEDVSKKAMSGEKIGGKTYTYGLTEDAVGIPEKHDLMGDDTYQAALKVEQDIKSGKITPPATKDEFTKYTASLK</sequence>
<dbReference type="EMBL" id="CP135996">
    <property type="protein sequence ID" value="WOC33671.1"/>
    <property type="molecule type" value="Genomic_DNA"/>
</dbReference>
<keyword evidence="5" id="KW-0472">Membrane</keyword>
<dbReference type="Gene3D" id="3.40.50.2300">
    <property type="match status" value="2"/>
</dbReference>
<reference evidence="9" key="2">
    <citation type="submission" date="2024-06" db="EMBL/GenBank/DDBJ databases">
        <title>Caproicibacterium argilliputei sp. nov, a novel caproic acid producing anaerobic bacterium isolated from pit mud.</title>
        <authorList>
            <person name="Xia S."/>
        </authorList>
    </citation>
    <scope>NUCLEOTIDE SEQUENCE</scope>
    <source>
        <strain evidence="9">ZCY20-5</strain>
    </source>
</reference>
<evidence type="ECO:0000256" key="4">
    <source>
        <dbReference type="ARBA" id="ARBA00022729"/>
    </source>
</evidence>
<protein>
    <submittedName>
        <fullName evidence="9">BMP family ABC transporter substrate-binding protein</fullName>
    </submittedName>
</protein>
<evidence type="ECO:0000256" key="2">
    <source>
        <dbReference type="ARBA" id="ARBA00008610"/>
    </source>
</evidence>
<name>A0AA97DB46_9FIRM</name>
<evidence type="ECO:0000256" key="6">
    <source>
        <dbReference type="ARBA" id="ARBA00023288"/>
    </source>
</evidence>
<dbReference type="CDD" id="cd06354">
    <property type="entry name" value="PBP1_PrnA-like"/>
    <property type="match status" value="1"/>
</dbReference>
<reference evidence="9" key="1">
    <citation type="submission" date="2023-09" db="EMBL/GenBank/DDBJ databases">
        <authorList>
            <person name="Zeng C."/>
        </authorList>
    </citation>
    <scope>NUCLEOTIDE SEQUENCE</scope>
    <source>
        <strain evidence="9">ZCY20-5</strain>
    </source>
</reference>
<organism evidence="9 10">
    <name type="scientific">Caproicibacterium argilliputei</name>
    <dbReference type="NCBI Taxonomy" id="3030016"/>
    <lineage>
        <taxon>Bacteria</taxon>
        <taxon>Bacillati</taxon>
        <taxon>Bacillota</taxon>
        <taxon>Clostridia</taxon>
        <taxon>Eubacteriales</taxon>
        <taxon>Oscillospiraceae</taxon>
        <taxon>Caproicibacterium</taxon>
    </lineage>
</organism>
<gene>
    <name evidence="9" type="ORF">PXC00_10820</name>
</gene>
<dbReference type="PANTHER" id="PTHR34296">
    <property type="entry name" value="TRANSCRIPTIONAL ACTIVATOR PROTEIN MED"/>
    <property type="match status" value="1"/>
</dbReference>
<evidence type="ECO:0000256" key="5">
    <source>
        <dbReference type="ARBA" id="ARBA00023136"/>
    </source>
</evidence>
<dbReference type="InterPro" id="IPR050957">
    <property type="entry name" value="BMP_lipoprotein"/>
</dbReference>
<dbReference type="InterPro" id="IPR003760">
    <property type="entry name" value="PnrA-like"/>
</dbReference>
<keyword evidence="4 7" id="KW-0732">Signal</keyword>
<feature type="domain" description="ABC transporter substrate-binding protein PnrA-like" evidence="8">
    <location>
        <begin position="67"/>
        <end position="364"/>
    </location>
</feature>
<dbReference type="Pfam" id="PF02608">
    <property type="entry name" value="Bmp"/>
    <property type="match status" value="1"/>
</dbReference>
<accession>A0AA97DB46</accession>
<dbReference type="KEGG" id="carl:PXC00_10820"/>
<evidence type="ECO:0000256" key="3">
    <source>
        <dbReference type="ARBA" id="ARBA00022475"/>
    </source>
</evidence>
<evidence type="ECO:0000313" key="10">
    <source>
        <dbReference type="Proteomes" id="UP001300604"/>
    </source>
</evidence>
<evidence type="ECO:0000313" key="9">
    <source>
        <dbReference type="EMBL" id="WOC33671.1"/>
    </source>
</evidence>
<dbReference type="AlphaFoldDB" id="A0AA97DB46"/>
<feature type="signal peptide" evidence="7">
    <location>
        <begin position="1"/>
        <end position="19"/>
    </location>
</feature>
<evidence type="ECO:0000256" key="7">
    <source>
        <dbReference type="SAM" id="SignalP"/>
    </source>
</evidence>
<dbReference type="SUPFAM" id="SSF53822">
    <property type="entry name" value="Periplasmic binding protein-like I"/>
    <property type="match status" value="1"/>
</dbReference>
<evidence type="ECO:0000256" key="1">
    <source>
        <dbReference type="ARBA" id="ARBA00004193"/>
    </source>
</evidence>
<dbReference type="Proteomes" id="UP001300604">
    <property type="component" value="Chromosome"/>
</dbReference>